<comment type="caution">
    <text evidence="1">The sequence shown here is derived from an EMBL/GenBank/DDBJ whole genome shotgun (WGS) entry which is preliminary data.</text>
</comment>
<gene>
    <name evidence="1" type="ORF">F2Q68_00022060</name>
</gene>
<evidence type="ECO:0000313" key="1">
    <source>
        <dbReference type="EMBL" id="KAF2537165.1"/>
    </source>
</evidence>
<reference evidence="1" key="1">
    <citation type="submission" date="2019-12" db="EMBL/GenBank/DDBJ databases">
        <title>Genome sequencing and annotation of Brassica cretica.</title>
        <authorList>
            <person name="Studholme D.J."/>
            <person name="Sarris P.F."/>
        </authorList>
    </citation>
    <scope>NUCLEOTIDE SEQUENCE</scope>
    <source>
        <strain evidence="1">PFS-001/15</strain>
        <tissue evidence="1">Leaf</tissue>
    </source>
</reference>
<dbReference type="AlphaFoldDB" id="A0A8S9FT51"/>
<proteinExistence type="predicted"/>
<dbReference type="Proteomes" id="UP000712281">
    <property type="component" value="Unassembled WGS sequence"/>
</dbReference>
<evidence type="ECO:0000313" key="2">
    <source>
        <dbReference type="Proteomes" id="UP000712281"/>
    </source>
</evidence>
<organism evidence="1 2">
    <name type="scientific">Brassica cretica</name>
    <name type="common">Mustard</name>
    <dbReference type="NCBI Taxonomy" id="69181"/>
    <lineage>
        <taxon>Eukaryota</taxon>
        <taxon>Viridiplantae</taxon>
        <taxon>Streptophyta</taxon>
        <taxon>Embryophyta</taxon>
        <taxon>Tracheophyta</taxon>
        <taxon>Spermatophyta</taxon>
        <taxon>Magnoliopsida</taxon>
        <taxon>eudicotyledons</taxon>
        <taxon>Gunneridae</taxon>
        <taxon>Pentapetalae</taxon>
        <taxon>rosids</taxon>
        <taxon>malvids</taxon>
        <taxon>Brassicales</taxon>
        <taxon>Brassicaceae</taxon>
        <taxon>Brassiceae</taxon>
        <taxon>Brassica</taxon>
    </lineage>
</organism>
<sequence>MGLLTLWVPSNQTRLAKLGSSGSTLLPETVTVKDCLSFTDFIDRTLGETLNAESRTVTCKYLAFVRRVGGTDVSDRSVESDGERAIISR</sequence>
<dbReference type="EMBL" id="QGKW02002228">
    <property type="protein sequence ID" value="KAF2537165.1"/>
    <property type="molecule type" value="Genomic_DNA"/>
</dbReference>
<protein>
    <submittedName>
        <fullName evidence="1">Uncharacterized protein</fullName>
    </submittedName>
</protein>
<name>A0A8S9FT51_BRACR</name>
<accession>A0A8S9FT51</accession>